<gene>
    <name evidence="4" type="ORF">GP2143_11639</name>
</gene>
<dbReference type="Proteomes" id="UP000004931">
    <property type="component" value="Unassembled WGS sequence"/>
</dbReference>
<proteinExistence type="inferred from homology"/>
<evidence type="ECO:0000256" key="3">
    <source>
        <dbReference type="ARBA" id="ARBA00022729"/>
    </source>
</evidence>
<comment type="subcellular location">
    <subcellularLocation>
        <location evidence="1">Periplasm</location>
    </subcellularLocation>
</comment>
<comment type="similarity">
    <text evidence="2">Belongs to the bacterial solute-binding protein SsuA/TauA family.</text>
</comment>
<dbReference type="EMBL" id="AAVT01000021">
    <property type="protein sequence ID" value="EAW29636.1"/>
    <property type="molecule type" value="Genomic_DNA"/>
</dbReference>
<dbReference type="GO" id="GO:0042597">
    <property type="term" value="C:periplasmic space"/>
    <property type="evidence" value="ECO:0007669"/>
    <property type="project" value="UniProtKB-SubCell"/>
</dbReference>
<dbReference type="AlphaFoldDB" id="A0YHR0"/>
<comment type="caution">
    <text evidence="4">The sequence shown here is derived from an EMBL/GenBank/DDBJ whole genome shotgun (WGS) entry which is preliminary data.</text>
</comment>
<sequence>MAWSAYNLGTTGYNQAVAIGKVLKDHYDTNLRVLPGKNDVSRLLPLQRGRVQFSANGAATYFAQEGVFQFAEKQWGPMPLRIVMASNGETNQALGVAADMGIATYSDLRGKRVPFVRGAPALNVTTEAYLACGGLTWDDVERVDFPGYSAMWTGIVNDQVDAAYGTTVSGPTRKLEASPRGIFWPPAPHDDAECWARMAKIVPFFQPHMATRGAAISIANPHEGATYPYPILITLAKTDPDLVYDLAKVIDIHYDEYKSADPGSIGWAMDRQVFRWVVPFHGGAVRYFKSIGVWDDATQAHNDRLIGRQDVLAKAWRVHKASYPGKEGFADAWGKARVQALDANGFDPVWR</sequence>
<evidence type="ECO:0000256" key="2">
    <source>
        <dbReference type="ARBA" id="ARBA00010742"/>
    </source>
</evidence>
<name>A0YHR0_9GAMM</name>
<accession>A0YHR0</accession>
<evidence type="ECO:0000313" key="5">
    <source>
        <dbReference type="Proteomes" id="UP000004931"/>
    </source>
</evidence>
<keyword evidence="5" id="KW-1185">Reference proteome</keyword>
<evidence type="ECO:0000313" key="4">
    <source>
        <dbReference type="EMBL" id="EAW29636.1"/>
    </source>
</evidence>
<dbReference type="NCBIfam" id="TIGR02122">
    <property type="entry name" value="TRAP_TAXI"/>
    <property type="match status" value="1"/>
</dbReference>
<dbReference type="PANTHER" id="PTHR30024:SF47">
    <property type="entry name" value="TAURINE-BINDING PERIPLASMIC PROTEIN"/>
    <property type="match status" value="1"/>
</dbReference>
<dbReference type="GO" id="GO:0042918">
    <property type="term" value="P:alkanesulfonate transmembrane transport"/>
    <property type="evidence" value="ECO:0007669"/>
    <property type="project" value="TreeGrafter"/>
</dbReference>
<dbReference type="Gene3D" id="3.40.190.10">
    <property type="entry name" value="Periplasmic binding protein-like II"/>
    <property type="match status" value="2"/>
</dbReference>
<dbReference type="STRING" id="247633.GP2143_11639"/>
<dbReference type="SUPFAM" id="SSF53850">
    <property type="entry name" value="Periplasmic binding protein-like II"/>
    <property type="match status" value="1"/>
</dbReference>
<protein>
    <submittedName>
        <fullName evidence="4">Possible TrapT family, dctP subunit, C4-dicarboxylate periplasmic binding protein</fullName>
    </submittedName>
</protein>
<dbReference type="InterPro" id="IPR011852">
    <property type="entry name" value="TRAP_TAXI"/>
</dbReference>
<keyword evidence="3" id="KW-0732">Signal</keyword>
<dbReference type="eggNOG" id="COG2358">
    <property type="taxonomic scope" value="Bacteria"/>
</dbReference>
<organism evidence="4 5">
    <name type="scientific">marine gamma proteobacterium HTCC2143</name>
    <dbReference type="NCBI Taxonomy" id="247633"/>
    <lineage>
        <taxon>Bacteria</taxon>
        <taxon>Pseudomonadati</taxon>
        <taxon>Pseudomonadota</taxon>
        <taxon>Gammaproteobacteria</taxon>
        <taxon>Cellvibrionales</taxon>
        <taxon>Spongiibacteraceae</taxon>
        <taxon>BD1-7 clade</taxon>
    </lineage>
</organism>
<dbReference type="PANTHER" id="PTHR30024">
    <property type="entry name" value="ALIPHATIC SULFONATES-BINDING PROTEIN-RELATED"/>
    <property type="match status" value="1"/>
</dbReference>
<evidence type="ECO:0000256" key="1">
    <source>
        <dbReference type="ARBA" id="ARBA00004418"/>
    </source>
</evidence>
<reference evidence="4 5" key="1">
    <citation type="journal article" date="2010" name="J. Bacteriol.">
        <title>Genome sequence of the oligotrophic marine Gammaproteobacterium HTCC2143, isolated from the Oregon Coast.</title>
        <authorList>
            <person name="Oh H.M."/>
            <person name="Kang I."/>
            <person name="Ferriera S."/>
            <person name="Giovannoni S.J."/>
            <person name="Cho J.C."/>
        </authorList>
    </citation>
    <scope>NUCLEOTIDE SEQUENCE [LARGE SCALE GENOMIC DNA]</scope>
    <source>
        <strain evidence="4 5">HTCC2143</strain>
    </source>
</reference>
<dbReference type="Pfam" id="PF16868">
    <property type="entry name" value="NMT1_3"/>
    <property type="match status" value="1"/>
</dbReference>